<accession>X5MCK4</accession>
<dbReference type="AlphaFoldDB" id="X5MCK4"/>
<keyword evidence="1" id="KW-1133">Transmembrane helix</keyword>
<dbReference type="KEGG" id="pect:BN1012_Phect1053"/>
<keyword evidence="1" id="KW-0812">Transmembrane</keyword>
<organism evidence="2 3">
    <name type="scientific">Candidatus Phaeomarinibacter ectocarpi</name>
    <dbReference type="NCBI Taxonomy" id="1458461"/>
    <lineage>
        <taxon>Bacteria</taxon>
        <taxon>Pseudomonadati</taxon>
        <taxon>Pseudomonadota</taxon>
        <taxon>Alphaproteobacteria</taxon>
        <taxon>Hyphomicrobiales</taxon>
        <taxon>Parvibaculaceae</taxon>
        <taxon>Candidatus Phaeomarinibacter</taxon>
    </lineage>
</organism>
<proteinExistence type="predicted"/>
<keyword evidence="3" id="KW-1185">Reference proteome</keyword>
<evidence type="ECO:0008006" key="4">
    <source>
        <dbReference type="Google" id="ProtNLM"/>
    </source>
</evidence>
<sequence>MLNRIPKISYPLLGLLLLMGLYWIYWSTLADRMKVEVENWAAAQSRNGITVTWDDMRARGWPLRLRLELDNLRYDAANADVPWSWTTPEFHAHALPYRLNHIIASAKSPMQVTYGADEAQQNWEVTADGTDASYVMESGAPARLAIDLQSVVATRLDMPATVGAERLQLHARKADDVPGAVDIALRGADIAMGKTVAPGITDVLGPLINHVGIQSRVTANAGDNVFQDIALLQLEGSEIQVSQGTVTWGETGATGSGKLDIAPDGTSNGRFDTTLKGHDTIVDGLIAQDLVARNLEGTLKSALAILSLTSGAEPGSIRLPIIIRDSEVYLGPVPLNL</sequence>
<protein>
    <recommendedName>
        <fullName evidence="4">DUF2125 domain-containing protein</fullName>
    </recommendedName>
</protein>
<name>X5MCK4_9HYPH</name>
<gene>
    <name evidence="2" type="ORF">BN1012_Phect1053</name>
</gene>
<evidence type="ECO:0000256" key="1">
    <source>
        <dbReference type="SAM" id="Phobius"/>
    </source>
</evidence>
<feature type="transmembrane region" description="Helical" evidence="1">
    <location>
        <begin position="7"/>
        <end position="26"/>
    </location>
</feature>
<dbReference type="Proteomes" id="UP000032160">
    <property type="component" value="Chromosome I"/>
</dbReference>
<dbReference type="EMBL" id="HG966617">
    <property type="protein sequence ID" value="CDO59267.1"/>
    <property type="molecule type" value="Genomic_DNA"/>
</dbReference>
<keyword evidence="1" id="KW-0472">Membrane</keyword>
<evidence type="ECO:0000313" key="3">
    <source>
        <dbReference type="Proteomes" id="UP000032160"/>
    </source>
</evidence>
<dbReference type="Pfam" id="PF09898">
    <property type="entry name" value="DUF2125"/>
    <property type="match status" value="1"/>
</dbReference>
<dbReference type="HOGENOM" id="CLU_823066_0_0_5"/>
<dbReference type="InterPro" id="IPR018666">
    <property type="entry name" value="DUF2125"/>
</dbReference>
<evidence type="ECO:0000313" key="2">
    <source>
        <dbReference type="EMBL" id="CDO59267.1"/>
    </source>
</evidence>
<reference evidence="2 3" key="1">
    <citation type="journal article" date="2014" name="Front. Genet.">
        <title>Genome and metabolic network of "Candidatus Phaeomarinobacter ectocarpi" Ec32, a new candidate genus of Alphaproteobacteria frequently associated with brown algae.</title>
        <authorList>
            <person name="Dittami S.M."/>
            <person name="Barbeyron T."/>
            <person name="Boyen C."/>
            <person name="Cambefort J."/>
            <person name="Collet G."/>
            <person name="Delage L."/>
            <person name="Gobet A."/>
            <person name="Groisillier A."/>
            <person name="Leblanc C."/>
            <person name="Michel G."/>
            <person name="Scornet D."/>
            <person name="Siegel A."/>
            <person name="Tapia J.E."/>
            <person name="Tonon T."/>
        </authorList>
    </citation>
    <scope>NUCLEOTIDE SEQUENCE [LARGE SCALE GENOMIC DNA]</scope>
    <source>
        <strain evidence="2 3">Ec32</strain>
    </source>
</reference>
<dbReference type="STRING" id="1458461.BN1012_Phect1053"/>